<dbReference type="EMBL" id="JAATIQ010000179">
    <property type="protein sequence ID" value="KAF4373396.1"/>
    <property type="molecule type" value="Genomic_DNA"/>
</dbReference>
<organism evidence="3 4">
    <name type="scientific">Cannabis sativa</name>
    <name type="common">Hemp</name>
    <name type="synonym">Marijuana</name>
    <dbReference type="NCBI Taxonomy" id="3483"/>
    <lineage>
        <taxon>Eukaryota</taxon>
        <taxon>Viridiplantae</taxon>
        <taxon>Streptophyta</taxon>
        <taxon>Embryophyta</taxon>
        <taxon>Tracheophyta</taxon>
        <taxon>Spermatophyta</taxon>
        <taxon>Magnoliopsida</taxon>
        <taxon>eudicotyledons</taxon>
        <taxon>Gunneridae</taxon>
        <taxon>Pentapetalae</taxon>
        <taxon>rosids</taxon>
        <taxon>fabids</taxon>
        <taxon>Rosales</taxon>
        <taxon>Cannabaceae</taxon>
        <taxon>Cannabis</taxon>
    </lineage>
</organism>
<dbReference type="PANTHER" id="PTHR48449:SF1">
    <property type="entry name" value="DUF1985 DOMAIN-CONTAINING PROTEIN"/>
    <property type="match status" value="1"/>
</dbReference>
<evidence type="ECO:0000256" key="1">
    <source>
        <dbReference type="SAM" id="MobiDB-lite"/>
    </source>
</evidence>
<feature type="compositionally biased region" description="Polar residues" evidence="1">
    <location>
        <begin position="1"/>
        <end position="12"/>
    </location>
</feature>
<evidence type="ECO:0000259" key="2">
    <source>
        <dbReference type="Pfam" id="PF09331"/>
    </source>
</evidence>
<feature type="region of interest" description="Disordered" evidence="1">
    <location>
        <begin position="1"/>
        <end position="59"/>
    </location>
</feature>
<dbReference type="Pfam" id="PF09331">
    <property type="entry name" value="DUF1985"/>
    <property type="match status" value="1"/>
</dbReference>
<dbReference type="Proteomes" id="UP000583929">
    <property type="component" value="Unassembled WGS sequence"/>
</dbReference>
<evidence type="ECO:0000313" key="4">
    <source>
        <dbReference type="Proteomes" id="UP000583929"/>
    </source>
</evidence>
<proteinExistence type="predicted"/>
<keyword evidence="4" id="KW-1185">Reference proteome</keyword>
<name>A0A7J6FRQ5_CANSA</name>
<dbReference type="InterPro" id="IPR015410">
    <property type="entry name" value="DUF1985"/>
</dbReference>
<reference evidence="3 4" key="1">
    <citation type="journal article" date="2020" name="bioRxiv">
        <title>Sequence and annotation of 42 cannabis genomes reveals extensive copy number variation in cannabinoid synthesis and pathogen resistance genes.</title>
        <authorList>
            <person name="Mckernan K.J."/>
            <person name="Helbert Y."/>
            <person name="Kane L.T."/>
            <person name="Ebling H."/>
            <person name="Zhang L."/>
            <person name="Liu B."/>
            <person name="Eaton Z."/>
            <person name="Mclaughlin S."/>
            <person name="Kingan S."/>
            <person name="Baybayan P."/>
            <person name="Concepcion G."/>
            <person name="Jordan M."/>
            <person name="Riva A."/>
            <person name="Barbazuk W."/>
            <person name="Harkins T."/>
        </authorList>
    </citation>
    <scope>NUCLEOTIDE SEQUENCE [LARGE SCALE GENOMIC DNA]</scope>
    <source>
        <strain evidence="4">cv. Jamaican Lion 4</strain>
        <tissue evidence="3">Leaf</tissue>
    </source>
</reference>
<dbReference type="PANTHER" id="PTHR48449">
    <property type="entry name" value="DUF1985 DOMAIN-CONTAINING PROTEIN"/>
    <property type="match status" value="1"/>
</dbReference>
<feature type="domain" description="DUF1985" evidence="2">
    <location>
        <begin position="142"/>
        <end position="235"/>
    </location>
</feature>
<protein>
    <recommendedName>
        <fullName evidence="2">DUF1985 domain-containing protein</fullName>
    </recommendedName>
</protein>
<sequence length="237" mass="27318">MVTTRSSISPSHSVKIAADKKKMENVSDDGDRDDSDRSGGSGGSSDGSRGSAWQKRKRVVEKVKKEDVRNVKKMKQVAEDLPEDYDSEDLEVEVRNDLKEWDLYFKPGEKIQGKVMLFPNQDNIVVKNINSKLTEDQLHNALHREVYQKNEKEMWFKFGDENFRFSLAEFAVVSGLLCVGDADLSKYTHRENAFVDRYFCDQTVTVSAVEHRFMYSDFKSDEYAVKMVVLYLVTNLW</sequence>
<comment type="caution">
    <text evidence="3">The sequence shown here is derived from an EMBL/GenBank/DDBJ whole genome shotgun (WGS) entry which is preliminary data.</text>
</comment>
<evidence type="ECO:0000313" key="3">
    <source>
        <dbReference type="EMBL" id="KAF4373396.1"/>
    </source>
</evidence>
<accession>A0A7J6FRQ5</accession>
<dbReference type="AlphaFoldDB" id="A0A7J6FRQ5"/>
<gene>
    <name evidence="3" type="ORF">G4B88_011665</name>
</gene>